<evidence type="ECO:0000313" key="7">
    <source>
        <dbReference type="Proteomes" id="UP000626026"/>
    </source>
</evidence>
<keyword evidence="2" id="KW-0805">Transcription regulation</keyword>
<keyword evidence="3 6" id="KW-0238">DNA-binding</keyword>
<dbReference type="Gene3D" id="3.40.50.2300">
    <property type="match status" value="2"/>
</dbReference>
<dbReference type="PANTHER" id="PTHR30146:SF148">
    <property type="entry name" value="HTH-TYPE TRANSCRIPTIONAL REPRESSOR PURR-RELATED"/>
    <property type="match status" value="1"/>
</dbReference>
<evidence type="ECO:0000256" key="1">
    <source>
        <dbReference type="ARBA" id="ARBA00022491"/>
    </source>
</evidence>
<dbReference type="CDD" id="cd01392">
    <property type="entry name" value="HTH_LacI"/>
    <property type="match status" value="1"/>
</dbReference>
<dbReference type="Gene3D" id="1.10.260.40">
    <property type="entry name" value="lambda repressor-like DNA-binding domains"/>
    <property type="match status" value="1"/>
</dbReference>
<comment type="caution">
    <text evidence="6">The sequence shown here is derived from an EMBL/GenBank/DDBJ whole genome shotgun (WGS) entry which is preliminary data.</text>
</comment>
<dbReference type="GO" id="GO:0003677">
    <property type="term" value="F:DNA binding"/>
    <property type="evidence" value="ECO:0007669"/>
    <property type="project" value="UniProtKB-KW"/>
</dbReference>
<keyword evidence="4" id="KW-0804">Transcription</keyword>
<dbReference type="CDD" id="cd06289">
    <property type="entry name" value="PBP1_MalI-like"/>
    <property type="match status" value="1"/>
</dbReference>
<keyword evidence="7" id="KW-1185">Reference proteome</keyword>
<evidence type="ECO:0000259" key="5">
    <source>
        <dbReference type="PROSITE" id="PS50932"/>
    </source>
</evidence>
<feature type="domain" description="HTH lacI-type" evidence="5">
    <location>
        <begin position="8"/>
        <end position="62"/>
    </location>
</feature>
<dbReference type="InterPro" id="IPR000843">
    <property type="entry name" value="HTH_LacI"/>
</dbReference>
<evidence type="ECO:0000256" key="4">
    <source>
        <dbReference type="ARBA" id="ARBA00023163"/>
    </source>
</evidence>
<proteinExistence type="predicted"/>
<dbReference type="SUPFAM" id="SSF53822">
    <property type="entry name" value="Periplasmic binding protein-like I"/>
    <property type="match status" value="1"/>
</dbReference>
<name>A0ABR7RUB1_9PROT</name>
<dbReference type="Proteomes" id="UP000626026">
    <property type="component" value="Unassembled WGS sequence"/>
</dbReference>
<keyword evidence="1" id="KW-0678">Repressor</keyword>
<dbReference type="SMART" id="SM00354">
    <property type="entry name" value="HTH_LACI"/>
    <property type="match status" value="1"/>
</dbReference>
<dbReference type="PROSITE" id="PS00356">
    <property type="entry name" value="HTH_LACI_1"/>
    <property type="match status" value="1"/>
</dbReference>
<dbReference type="SUPFAM" id="SSF47413">
    <property type="entry name" value="lambda repressor-like DNA-binding domains"/>
    <property type="match status" value="1"/>
</dbReference>
<organism evidence="6 7">
    <name type="scientific">Teichococcus aerophilus</name>
    <dbReference type="NCBI Taxonomy" id="1224513"/>
    <lineage>
        <taxon>Bacteria</taxon>
        <taxon>Pseudomonadati</taxon>
        <taxon>Pseudomonadota</taxon>
        <taxon>Alphaproteobacteria</taxon>
        <taxon>Acetobacterales</taxon>
        <taxon>Roseomonadaceae</taxon>
        <taxon>Roseomonas</taxon>
    </lineage>
</organism>
<accession>A0ABR7RUB1</accession>
<protein>
    <submittedName>
        <fullName evidence="6">LacI family DNA-binding transcriptional regulator</fullName>
    </submittedName>
</protein>
<evidence type="ECO:0000256" key="2">
    <source>
        <dbReference type="ARBA" id="ARBA00023015"/>
    </source>
</evidence>
<gene>
    <name evidence="6" type="ORF">IBL26_22425</name>
</gene>
<dbReference type="Pfam" id="PF00356">
    <property type="entry name" value="LacI"/>
    <property type="match status" value="1"/>
</dbReference>
<reference evidence="6 7" key="1">
    <citation type="journal article" date="2013" name="Int. J. Syst. Evol. Microbiol.">
        <title>Roseomonas aerophila sp. nov., isolated from air.</title>
        <authorList>
            <person name="Kim S.J."/>
            <person name="Weon H.Y."/>
            <person name="Ahn J.H."/>
            <person name="Hong S.B."/>
            <person name="Seok S.J."/>
            <person name="Whang K.S."/>
            <person name="Kwon S.W."/>
        </authorList>
    </citation>
    <scope>NUCLEOTIDE SEQUENCE [LARGE SCALE GENOMIC DNA]</scope>
    <source>
        <strain evidence="6 7">NBRC 108923</strain>
    </source>
</reference>
<sequence>MSKTEPRITLTEVARHAGVSRATVSLVLRDSPLVAAETRARVQASAEAVGYLYNRGAATMRGLRTRTVGLLVTEIDNPFFGELVAGAEAALEAAGYIAFLATTADSVERQQRALQRLREHRVDGLILCAAGGTTPQDIATLAGQGMPCVQAMRQVRGSRGDFTGADNLLGLEHLTEHLIRLGHRRFAFAGTAVMNSSLRHRLDGVETALRRHGLPAPLVLRTAATRQGGAEAAETLWRMRDRPDALVCCNDVVAFGAIPALQRLGAGIGQDIAVTGVGDVPEAANGNPPLTTVATDPRRIGQEAVRLLLRRIAQPAAAMEQVVLPARLVIRASCGAAMPLPAGAA</sequence>
<dbReference type="EMBL" id="JACTVA010000062">
    <property type="protein sequence ID" value="MBC9209617.1"/>
    <property type="molecule type" value="Genomic_DNA"/>
</dbReference>
<dbReference type="InterPro" id="IPR028082">
    <property type="entry name" value="Peripla_BP_I"/>
</dbReference>
<evidence type="ECO:0000313" key="6">
    <source>
        <dbReference type="EMBL" id="MBC9209617.1"/>
    </source>
</evidence>
<dbReference type="PANTHER" id="PTHR30146">
    <property type="entry name" value="LACI-RELATED TRANSCRIPTIONAL REPRESSOR"/>
    <property type="match status" value="1"/>
</dbReference>
<dbReference type="PROSITE" id="PS50932">
    <property type="entry name" value="HTH_LACI_2"/>
    <property type="match status" value="1"/>
</dbReference>
<dbReference type="Pfam" id="PF13377">
    <property type="entry name" value="Peripla_BP_3"/>
    <property type="match status" value="1"/>
</dbReference>
<dbReference type="InterPro" id="IPR046335">
    <property type="entry name" value="LacI/GalR-like_sensor"/>
</dbReference>
<dbReference type="InterPro" id="IPR010982">
    <property type="entry name" value="Lambda_DNA-bd_dom_sf"/>
</dbReference>
<dbReference type="RefSeq" id="WP_187786750.1">
    <property type="nucleotide sequence ID" value="NZ_JACTVA010000062.1"/>
</dbReference>
<evidence type="ECO:0000256" key="3">
    <source>
        <dbReference type="ARBA" id="ARBA00023125"/>
    </source>
</evidence>